<evidence type="ECO:0000256" key="3">
    <source>
        <dbReference type="ARBA" id="ARBA00013368"/>
    </source>
</evidence>
<comment type="similarity">
    <text evidence="1">Belongs to the SMC family. SbcC subfamily.</text>
</comment>
<dbReference type="InterPro" id="IPR027417">
    <property type="entry name" value="P-loop_NTPase"/>
</dbReference>
<evidence type="ECO:0000256" key="2">
    <source>
        <dbReference type="ARBA" id="ARBA00011322"/>
    </source>
</evidence>
<dbReference type="InterPro" id="IPR038729">
    <property type="entry name" value="Rad50/SbcC_AAA"/>
</dbReference>
<evidence type="ECO:0000313" key="8">
    <source>
        <dbReference type="Proteomes" id="UP000429958"/>
    </source>
</evidence>
<reference evidence="7 8" key="1">
    <citation type="submission" date="2019-08" db="EMBL/GenBank/DDBJ databases">
        <title>In-depth cultivation of the pig gut microbiome towards novel bacterial diversity and tailored functional studies.</title>
        <authorList>
            <person name="Wylensek D."/>
            <person name="Hitch T.C.A."/>
            <person name="Clavel T."/>
        </authorList>
    </citation>
    <scope>NUCLEOTIDE SEQUENCE [LARGE SCALE GENOMIC DNA]</scope>
    <source>
        <strain evidence="7 8">WCA-389-WT-23D1</strain>
    </source>
</reference>
<sequence length="992" mass="112954">MRPTELTISAFGPYAGEMRLKLEALGDRGLYLITGDTGAGKTTIFDAITFALYGNASGDGRKPKMLRSKYAAADTKTFVEMKFLYNEQEYTVRRSPEYMRVKQRGEGETKERSDGELHMPGGRLVTGDKAVTKEIEALLGLDREQFSQIAMLAQGSFSKLLSGKTEDRSAIFREIFKTRPYQQFQERLKERARVLYGQYCDSLRRIEQYIDGVLTDESRVELGLQWKEASKGDLETALGFLSQMIDADKEQDRALDGEMKAHREELSNLGIDLGKAQTEDGILTDMAETIRRLNELAPISREAELLFQKEKDRQQERDKLISSIARMEESLEAYGQLDELIKGESICRRETNRWGRELEAAVKEEALWRERLFRYEKELEELKSSGEEHQAAIAACQKLSEYRERVMVLGRELETYKRELARLKKAQEAYRRGDEKRRLAEGIYRELYQRFLDNQAGILASELVKGRPCPVCGSKEHPAPACRREDGKDITKEQVDKAAKIAEQERRTAEALSLEAGTLAGSLENQYARMREQIDGEVGTWKESWREKLLAAEGERQEGEAARERFLAIWGEMLEKLKVYLEVQEGKSLERLDYLKKQVERKKELEEKRLSAQHAVEGAGRKQQQSQERCIQAKTRLEELGRQIQDRAGRLPYENREAAGEALVKLRQRLREREEAFKAAQDRYEAVNRMADGARAKLEALDKRLEAREEPGRTAASELAATSWEDACKVRNVRAGFWETDSRSEDDLVRRREAAKARAEQLTIRQQEAKTELEELEKQKNRVHLRLETNLRARANILKQKASMEELQQQWSWVKGLSDTASGEVAGKEKITLETYVQMAYFERIIARANTRFMVMSGGQYELKRCTEEDNRGKSGLGLSVVDHYNGTERSVKTLSGGESFQASLSLALGLSDEIQAQAGGIRLDAMFVDEGFGSLDEDALNLAIKALDDLAEGRRLVGIISHVSELKTRIERQIVVVKERNGGSRAGIQLS</sequence>
<dbReference type="Pfam" id="PF13558">
    <property type="entry name" value="SbcC_Walker_B"/>
    <property type="match status" value="1"/>
</dbReference>
<feature type="coiled-coil region" evidence="4">
    <location>
        <begin position="656"/>
        <end position="704"/>
    </location>
</feature>
<organism evidence="7 8">
    <name type="scientific">Clostridium porci</name>
    <dbReference type="NCBI Taxonomy" id="2605778"/>
    <lineage>
        <taxon>Bacteria</taxon>
        <taxon>Bacillati</taxon>
        <taxon>Bacillota</taxon>
        <taxon>Clostridia</taxon>
        <taxon>Eubacteriales</taxon>
        <taxon>Clostridiaceae</taxon>
        <taxon>Clostridium</taxon>
    </lineage>
</organism>
<evidence type="ECO:0000256" key="5">
    <source>
        <dbReference type="SAM" id="MobiDB-lite"/>
    </source>
</evidence>
<dbReference type="PANTHER" id="PTHR32114:SF2">
    <property type="entry name" value="ABC TRANSPORTER ABCH.3"/>
    <property type="match status" value="1"/>
</dbReference>
<evidence type="ECO:0000256" key="4">
    <source>
        <dbReference type="SAM" id="Coils"/>
    </source>
</evidence>
<gene>
    <name evidence="7" type="ORF">FYJ39_05615</name>
</gene>
<dbReference type="Pfam" id="PF13476">
    <property type="entry name" value="AAA_23"/>
    <property type="match status" value="1"/>
</dbReference>
<dbReference type="AlphaFoldDB" id="A0A7X2NJG8"/>
<dbReference type="GO" id="GO:0006302">
    <property type="term" value="P:double-strand break repair"/>
    <property type="evidence" value="ECO:0007669"/>
    <property type="project" value="InterPro"/>
</dbReference>
<dbReference type="PANTHER" id="PTHR32114">
    <property type="entry name" value="ABC TRANSPORTER ABCH.3"/>
    <property type="match status" value="1"/>
</dbReference>
<dbReference type="RefSeq" id="WP_287846895.1">
    <property type="nucleotide sequence ID" value="NZ_VUMD01000004.1"/>
</dbReference>
<evidence type="ECO:0000259" key="6">
    <source>
        <dbReference type="Pfam" id="PF13476"/>
    </source>
</evidence>
<feature type="domain" description="Rad50/SbcC-type AAA" evidence="6">
    <location>
        <begin position="5"/>
        <end position="190"/>
    </location>
</feature>
<keyword evidence="8" id="KW-1185">Reference proteome</keyword>
<feature type="coiled-coil region" evidence="4">
    <location>
        <begin position="372"/>
        <end position="433"/>
    </location>
</feature>
<feature type="coiled-coil region" evidence="4">
    <location>
        <begin position="745"/>
        <end position="810"/>
    </location>
</feature>
<keyword evidence="4" id="KW-0175">Coiled coil</keyword>
<proteinExistence type="inferred from homology"/>
<dbReference type="SUPFAM" id="SSF52540">
    <property type="entry name" value="P-loop containing nucleoside triphosphate hydrolases"/>
    <property type="match status" value="1"/>
</dbReference>
<dbReference type="EMBL" id="VUMD01000004">
    <property type="protein sequence ID" value="MSS36064.1"/>
    <property type="molecule type" value="Genomic_DNA"/>
</dbReference>
<evidence type="ECO:0000256" key="1">
    <source>
        <dbReference type="ARBA" id="ARBA00006930"/>
    </source>
</evidence>
<dbReference type="Gene3D" id="3.40.50.300">
    <property type="entry name" value="P-loop containing nucleotide triphosphate hydrolases"/>
    <property type="match status" value="2"/>
</dbReference>
<evidence type="ECO:0000313" key="7">
    <source>
        <dbReference type="EMBL" id="MSS36064.1"/>
    </source>
</evidence>
<dbReference type="GO" id="GO:0016887">
    <property type="term" value="F:ATP hydrolysis activity"/>
    <property type="evidence" value="ECO:0007669"/>
    <property type="project" value="InterPro"/>
</dbReference>
<feature type="compositionally biased region" description="Basic and acidic residues" evidence="5">
    <location>
        <begin position="102"/>
        <end position="117"/>
    </location>
</feature>
<feature type="region of interest" description="Disordered" evidence="5">
    <location>
        <begin position="102"/>
        <end position="123"/>
    </location>
</feature>
<comment type="caution">
    <text evidence="7">The sequence shown here is derived from an EMBL/GenBank/DDBJ whole genome shotgun (WGS) entry which is preliminary data.</text>
</comment>
<dbReference type="Proteomes" id="UP000429958">
    <property type="component" value="Unassembled WGS sequence"/>
</dbReference>
<name>A0A7X2NJG8_9CLOT</name>
<accession>A0A7X2NJG8</accession>
<protein>
    <recommendedName>
        <fullName evidence="3">Nuclease SbcCD subunit C</fullName>
    </recommendedName>
</protein>
<comment type="subunit">
    <text evidence="2">Heterodimer of SbcC and SbcD.</text>
</comment>